<dbReference type="EMBL" id="KZ293483">
    <property type="protein sequence ID" value="PBK60725.1"/>
    <property type="molecule type" value="Genomic_DNA"/>
</dbReference>
<gene>
    <name evidence="2" type="ORF">ARMSODRAFT_965845</name>
</gene>
<reference evidence="3" key="1">
    <citation type="journal article" date="2017" name="Nat. Ecol. Evol.">
        <title>Genome expansion and lineage-specific genetic innovations in the forest pathogenic fungi Armillaria.</title>
        <authorList>
            <person name="Sipos G."/>
            <person name="Prasanna A.N."/>
            <person name="Walter M.C."/>
            <person name="O'Connor E."/>
            <person name="Balint B."/>
            <person name="Krizsan K."/>
            <person name="Kiss B."/>
            <person name="Hess J."/>
            <person name="Varga T."/>
            <person name="Slot J."/>
            <person name="Riley R."/>
            <person name="Boka B."/>
            <person name="Rigling D."/>
            <person name="Barry K."/>
            <person name="Lee J."/>
            <person name="Mihaltcheva S."/>
            <person name="LaButti K."/>
            <person name="Lipzen A."/>
            <person name="Waldron R."/>
            <person name="Moloney N.M."/>
            <person name="Sperisen C."/>
            <person name="Kredics L."/>
            <person name="Vagvoelgyi C."/>
            <person name="Patrignani A."/>
            <person name="Fitzpatrick D."/>
            <person name="Nagy I."/>
            <person name="Doyle S."/>
            <person name="Anderson J.B."/>
            <person name="Grigoriev I.V."/>
            <person name="Gueldener U."/>
            <person name="Muensterkoetter M."/>
            <person name="Nagy L.G."/>
        </authorList>
    </citation>
    <scope>NUCLEOTIDE SEQUENCE [LARGE SCALE GENOMIC DNA]</scope>
    <source>
        <strain evidence="3">28-4</strain>
    </source>
</reference>
<protein>
    <submittedName>
        <fullName evidence="2">Uncharacterized protein</fullName>
    </submittedName>
</protein>
<organism evidence="2 3">
    <name type="scientific">Armillaria solidipes</name>
    <dbReference type="NCBI Taxonomy" id="1076256"/>
    <lineage>
        <taxon>Eukaryota</taxon>
        <taxon>Fungi</taxon>
        <taxon>Dikarya</taxon>
        <taxon>Basidiomycota</taxon>
        <taxon>Agaricomycotina</taxon>
        <taxon>Agaricomycetes</taxon>
        <taxon>Agaricomycetidae</taxon>
        <taxon>Agaricales</taxon>
        <taxon>Marasmiineae</taxon>
        <taxon>Physalacriaceae</taxon>
        <taxon>Armillaria</taxon>
    </lineage>
</organism>
<feature type="compositionally biased region" description="Basic and acidic residues" evidence="1">
    <location>
        <begin position="154"/>
        <end position="166"/>
    </location>
</feature>
<name>A0A2H3APJ1_9AGAR</name>
<dbReference type="AlphaFoldDB" id="A0A2H3APJ1"/>
<evidence type="ECO:0000313" key="3">
    <source>
        <dbReference type="Proteomes" id="UP000218334"/>
    </source>
</evidence>
<proteinExistence type="predicted"/>
<evidence type="ECO:0000313" key="2">
    <source>
        <dbReference type="EMBL" id="PBK60725.1"/>
    </source>
</evidence>
<sequence>MRHRLSITYITLEMKVEPLSATLARSVSFVCSLSYTIISLPFPGAGKSPFSTIRSYCELLPPPTLSTSSSGTFLTTLHSCGPTIPDAGSIQTDLDSSSSRMFKFLFLCLKMHCLDHLALTTPDLGTNDILLIRAGLTQVSVPCRAESNLITTSHTKEESSTRHRGDFFSLHPRS</sequence>
<evidence type="ECO:0000256" key="1">
    <source>
        <dbReference type="SAM" id="MobiDB-lite"/>
    </source>
</evidence>
<accession>A0A2H3APJ1</accession>
<dbReference type="Proteomes" id="UP000218334">
    <property type="component" value="Unassembled WGS sequence"/>
</dbReference>
<keyword evidence="3" id="KW-1185">Reference proteome</keyword>
<feature type="region of interest" description="Disordered" evidence="1">
    <location>
        <begin position="150"/>
        <end position="174"/>
    </location>
</feature>